<dbReference type="PANTHER" id="PTHR43158:SF2">
    <property type="entry name" value="SKFA PEPTIDE EXPORT ATP-BINDING PROTEIN SKFE"/>
    <property type="match status" value="1"/>
</dbReference>
<dbReference type="Gene3D" id="3.40.50.300">
    <property type="entry name" value="P-loop containing nucleotide triphosphate hydrolases"/>
    <property type="match status" value="2"/>
</dbReference>
<dbReference type="SMART" id="SM00382">
    <property type="entry name" value="AAA"/>
    <property type="match status" value="2"/>
</dbReference>
<gene>
    <name evidence="4" type="ORF">HMPREF9952_1648</name>
</gene>
<dbReference type="SUPFAM" id="SSF52540">
    <property type="entry name" value="P-loop containing nucleoside triphosphate hydrolases"/>
    <property type="match status" value="2"/>
</dbReference>
<dbReference type="AlphaFoldDB" id="F9Q5U2"/>
<reference evidence="4 5" key="1">
    <citation type="submission" date="2011-07" db="EMBL/GenBank/DDBJ databases">
        <authorList>
            <person name="Harkins D.M."/>
            <person name="Madupu R."/>
            <person name="Durkin A.S."/>
            <person name="Torralba M."/>
            <person name="Methe B."/>
            <person name="Sutton G.G."/>
            <person name="Nelson K.E."/>
        </authorList>
    </citation>
    <scope>NUCLEOTIDE SEQUENCE [LARGE SCALE GENOMIC DNA]</scope>
    <source>
        <strain evidence="4 5">HK 85</strain>
    </source>
</reference>
<dbReference type="Pfam" id="PF00005">
    <property type="entry name" value="ABC_tran"/>
    <property type="match status" value="2"/>
</dbReference>
<keyword evidence="2 4" id="KW-0067">ATP-binding</keyword>
<evidence type="ECO:0000259" key="3">
    <source>
        <dbReference type="PROSITE" id="PS50893"/>
    </source>
</evidence>
<protein>
    <submittedName>
        <fullName evidence="4">ABC transporter, ATP-binding protein</fullName>
    </submittedName>
</protein>
<organism evidence="4 5">
    <name type="scientific">Haemophilus pittmaniae HK 85</name>
    <dbReference type="NCBI Taxonomy" id="1035188"/>
    <lineage>
        <taxon>Bacteria</taxon>
        <taxon>Pseudomonadati</taxon>
        <taxon>Pseudomonadota</taxon>
        <taxon>Gammaproteobacteria</taxon>
        <taxon>Pasteurellales</taxon>
        <taxon>Pasteurellaceae</taxon>
        <taxon>Haemophilus</taxon>
    </lineage>
</organism>
<evidence type="ECO:0000256" key="1">
    <source>
        <dbReference type="ARBA" id="ARBA00022741"/>
    </source>
</evidence>
<dbReference type="Proteomes" id="UP000006235">
    <property type="component" value="Unassembled WGS sequence"/>
</dbReference>
<dbReference type="EMBL" id="AFUV01000002">
    <property type="protein sequence ID" value="EGV07695.1"/>
    <property type="molecule type" value="Genomic_DNA"/>
</dbReference>
<evidence type="ECO:0000313" key="4">
    <source>
        <dbReference type="EMBL" id="EGV07695.1"/>
    </source>
</evidence>
<dbReference type="STRING" id="1035188.HMPREF9952_1648"/>
<dbReference type="NCBIfam" id="NF008186">
    <property type="entry name" value="PRK10938.1"/>
    <property type="match status" value="1"/>
</dbReference>
<evidence type="ECO:0000313" key="5">
    <source>
        <dbReference type="Proteomes" id="UP000006235"/>
    </source>
</evidence>
<dbReference type="PANTHER" id="PTHR43158">
    <property type="entry name" value="SKFA PEPTIDE EXPORT ATP-BINDING PROTEIN SKFE"/>
    <property type="match status" value="1"/>
</dbReference>
<feature type="domain" description="ABC transporter" evidence="3">
    <location>
        <begin position="259"/>
        <end position="485"/>
    </location>
</feature>
<dbReference type="InterPro" id="IPR003593">
    <property type="entry name" value="AAA+_ATPase"/>
</dbReference>
<proteinExistence type="predicted"/>
<name>F9Q5U2_9PAST</name>
<dbReference type="GO" id="GO:0016887">
    <property type="term" value="F:ATP hydrolysis activity"/>
    <property type="evidence" value="ECO:0007669"/>
    <property type="project" value="InterPro"/>
</dbReference>
<dbReference type="InterPro" id="IPR003439">
    <property type="entry name" value="ABC_transporter-like_ATP-bd"/>
</dbReference>
<comment type="caution">
    <text evidence="4">The sequence shown here is derived from an EMBL/GenBank/DDBJ whole genome shotgun (WGS) entry which is preliminary data.</text>
</comment>
<sequence>MTAEKATLIIKDAVFALSQHRQLSLPQFTLEKGQYWAVVGGNGSGKSAFAQALCGELELSEGCYQNGFACVRSFSFEKQRARLEETLKALRNDDVAPEFFGQTALEVILGEQGDLVRAQEVAQQLAIEPLLDRFFIKLSTGESRKVLLARALMDKPDLLVLDEPFEGLDQASVAAWTELLGRLTEQCAIVLIVNRLADIPPQADHLALLDKLMLILADERAAIEAQSLYHQLVYAENAANVELPTPAAPLEGAPFSPYFVLRDVTVSYSGKAILSHLNWTVEAGQHWWIKGPNGAGKSTLLSLINGDNPQAFSNQVEIFGRQRGSGETVWEIKQKIGCVGSQLHMDYRVNCSALDVVLSGFFDSIGVYCKVPDALRLKAMQWLQRVHLGDLAKAPFRSLSWGQQRLLLILRAMVKHPPVLILDEPFQGLDGLNRKLVRQFVDQLAMNSQTQLLFVSHRDEDIPDCITHVFEFIKENEGYRYIQQAR</sequence>
<evidence type="ECO:0000256" key="2">
    <source>
        <dbReference type="ARBA" id="ARBA00022840"/>
    </source>
</evidence>
<keyword evidence="1" id="KW-0547">Nucleotide-binding</keyword>
<feature type="domain" description="ABC transporter" evidence="3">
    <location>
        <begin position="8"/>
        <end position="236"/>
    </location>
</feature>
<dbReference type="GO" id="GO:0005524">
    <property type="term" value="F:ATP binding"/>
    <property type="evidence" value="ECO:0007669"/>
    <property type="project" value="UniProtKB-KW"/>
</dbReference>
<dbReference type="RefSeq" id="WP_007241407.1">
    <property type="nucleotide sequence ID" value="NZ_AFUV01000002.1"/>
</dbReference>
<dbReference type="PROSITE" id="PS50893">
    <property type="entry name" value="ABC_TRANSPORTER_2"/>
    <property type="match status" value="2"/>
</dbReference>
<dbReference type="InterPro" id="IPR027417">
    <property type="entry name" value="P-loop_NTPase"/>
</dbReference>
<dbReference type="FunFam" id="3.40.50.300:FF:000866">
    <property type="entry name" value="Molybdate ABC transporter ATP-binding protein ModF"/>
    <property type="match status" value="1"/>
</dbReference>
<accession>F9Q5U2</accession>